<name>A0A4Y7RHZ2_9FIRM</name>
<dbReference type="Proteomes" id="UP000298324">
    <property type="component" value="Unassembled WGS sequence"/>
</dbReference>
<evidence type="ECO:0000256" key="1">
    <source>
        <dbReference type="SAM" id="Phobius"/>
    </source>
</evidence>
<comment type="caution">
    <text evidence="2">The sequence shown here is derived from an EMBL/GenBank/DDBJ whole genome shotgun (WGS) entry which is preliminary data.</text>
</comment>
<keyword evidence="3" id="KW-1185">Reference proteome</keyword>
<keyword evidence="1" id="KW-1133">Transmembrane helix</keyword>
<dbReference type="EMBL" id="QFGA01000001">
    <property type="protein sequence ID" value="TEB08604.1"/>
    <property type="molecule type" value="Genomic_DNA"/>
</dbReference>
<protein>
    <submittedName>
        <fullName evidence="2">Uncharacterized protein</fullName>
    </submittedName>
</protein>
<keyword evidence="1" id="KW-0472">Membrane</keyword>
<sequence>MDLTSLLYVIVPLFILFIVVRIFKGIIKFLFMALIVVGCFWLYFKYGYKLPI</sequence>
<dbReference type="AlphaFoldDB" id="A0A4Y7RHZ2"/>
<evidence type="ECO:0000313" key="3">
    <source>
        <dbReference type="Proteomes" id="UP000298324"/>
    </source>
</evidence>
<feature type="transmembrane region" description="Helical" evidence="1">
    <location>
        <begin position="30"/>
        <end position="48"/>
    </location>
</feature>
<keyword evidence="1" id="KW-0812">Transmembrane</keyword>
<reference evidence="2 3" key="1">
    <citation type="journal article" date="2018" name="Environ. Microbiol.">
        <title>Novel energy conservation strategies and behaviour of Pelotomaculum schinkii driving syntrophic propionate catabolism.</title>
        <authorList>
            <person name="Hidalgo-Ahumada C.A.P."/>
            <person name="Nobu M.K."/>
            <person name="Narihiro T."/>
            <person name="Tamaki H."/>
            <person name="Liu W.T."/>
            <person name="Kamagata Y."/>
            <person name="Stams A.J.M."/>
            <person name="Imachi H."/>
            <person name="Sousa D.Z."/>
        </authorList>
    </citation>
    <scope>NUCLEOTIDE SEQUENCE [LARGE SCALE GENOMIC DNA]</scope>
    <source>
        <strain evidence="2 3">HH</strain>
    </source>
</reference>
<gene>
    <name evidence="2" type="ORF">Psch_02170</name>
</gene>
<accession>A0A4Y7RHZ2</accession>
<feature type="transmembrane region" description="Helical" evidence="1">
    <location>
        <begin position="6"/>
        <end position="23"/>
    </location>
</feature>
<evidence type="ECO:0000313" key="2">
    <source>
        <dbReference type="EMBL" id="TEB08604.1"/>
    </source>
</evidence>
<proteinExistence type="predicted"/>
<organism evidence="2 3">
    <name type="scientific">Pelotomaculum schinkii</name>
    <dbReference type="NCBI Taxonomy" id="78350"/>
    <lineage>
        <taxon>Bacteria</taxon>
        <taxon>Bacillati</taxon>
        <taxon>Bacillota</taxon>
        <taxon>Clostridia</taxon>
        <taxon>Eubacteriales</taxon>
        <taxon>Desulfotomaculaceae</taxon>
        <taxon>Pelotomaculum</taxon>
    </lineage>
</organism>